<proteinExistence type="predicted"/>
<organism evidence="2 3">
    <name type="scientific">Williamwhitmania taraxaci</name>
    <dbReference type="NCBI Taxonomy" id="1640674"/>
    <lineage>
        <taxon>Bacteria</taxon>
        <taxon>Pseudomonadati</taxon>
        <taxon>Bacteroidota</taxon>
        <taxon>Bacteroidia</taxon>
        <taxon>Bacteroidales</taxon>
        <taxon>Williamwhitmaniaceae</taxon>
        <taxon>Williamwhitmania</taxon>
    </lineage>
</organism>
<keyword evidence="3" id="KW-1185">Reference proteome</keyword>
<dbReference type="OrthoDB" id="1521695at2"/>
<dbReference type="EMBL" id="FMYP01000118">
    <property type="protein sequence ID" value="SDD26573.1"/>
    <property type="molecule type" value="Genomic_DNA"/>
</dbReference>
<feature type="non-terminal residue" evidence="2">
    <location>
        <position position="683"/>
    </location>
</feature>
<protein>
    <recommendedName>
        <fullName evidence="4">Fibronectin type-III domain-containing protein</fullName>
    </recommendedName>
</protein>
<keyword evidence="1" id="KW-0732">Signal</keyword>
<reference evidence="2 3" key="1">
    <citation type="submission" date="2016-09" db="EMBL/GenBank/DDBJ databases">
        <authorList>
            <person name="Capua I."/>
            <person name="De Benedictis P."/>
            <person name="Joannis T."/>
            <person name="Lombin L.H."/>
            <person name="Cattoli G."/>
        </authorList>
    </citation>
    <scope>NUCLEOTIDE SEQUENCE [LARGE SCALE GENOMIC DNA]</scope>
    <source>
        <strain evidence="2 3">A7P-90m</strain>
    </source>
</reference>
<dbReference type="AlphaFoldDB" id="A0A1G6TBZ8"/>
<dbReference type="InterPro" id="IPR013783">
    <property type="entry name" value="Ig-like_fold"/>
</dbReference>
<gene>
    <name evidence="2" type="ORF">SAMN05216323_11182</name>
</gene>
<evidence type="ECO:0008006" key="4">
    <source>
        <dbReference type="Google" id="ProtNLM"/>
    </source>
</evidence>
<dbReference type="Gene3D" id="2.60.40.10">
    <property type="entry name" value="Immunoglobulins"/>
    <property type="match status" value="1"/>
</dbReference>
<dbReference type="Proteomes" id="UP000199452">
    <property type="component" value="Unassembled WGS sequence"/>
</dbReference>
<evidence type="ECO:0000313" key="2">
    <source>
        <dbReference type="EMBL" id="SDD26573.1"/>
    </source>
</evidence>
<evidence type="ECO:0000313" key="3">
    <source>
        <dbReference type="Proteomes" id="UP000199452"/>
    </source>
</evidence>
<feature type="signal peptide" evidence="1">
    <location>
        <begin position="1"/>
        <end position="20"/>
    </location>
</feature>
<feature type="chain" id="PRO_5011489130" description="Fibronectin type-III domain-containing protein" evidence="1">
    <location>
        <begin position="21"/>
        <end position="683"/>
    </location>
</feature>
<dbReference type="RefSeq" id="WP_139180982.1">
    <property type="nucleotide sequence ID" value="NZ_FMYP01000118.1"/>
</dbReference>
<accession>A0A1G6TBZ8</accession>
<evidence type="ECO:0000256" key="1">
    <source>
        <dbReference type="SAM" id="SignalP"/>
    </source>
</evidence>
<dbReference type="STRING" id="1640674.SAMN05216323_11182"/>
<dbReference type="InterPro" id="IPR036116">
    <property type="entry name" value="FN3_sf"/>
</dbReference>
<name>A0A1G6TBZ8_9BACT</name>
<dbReference type="SUPFAM" id="SSF49265">
    <property type="entry name" value="Fibronectin type III"/>
    <property type="match status" value="1"/>
</dbReference>
<sequence>MRKALFILSFIVFAVSGAFAQSSYPIYVAPTLTAPYSLKLSDYCKFGSQQLMVNIVVNDLNVSNLPVKLHIKFETVGITIETPPTINTTPIYLDGGAASLLFGDDLKDYFNIDNLIFKGYSKEAYRRTGQLPEGFYKITVEVLHFQTNRLISNAGTVTAWIAVGKPPVLKLPENGKEMGEFKGMPIVFSWYASKLGNPMSAAGVQYKFEMWEMRIDGISPYTIAASVPVFYEETTTNTMATVFPASLLMEPGMKYAWRVTATDVSGMVPFEQDGHSEIRVFTYKSKCNPITNLKAATHGRNGSFSWEPGKNHSSYNVELKKPATGWLSASETFDSKAEFFDLDFATTYEMRVQAVCDNDPESVSDFSEWQKLEIPAQRTKPDSTSCPTCGCGDNMDGGTIENLEVRRDLKPGDTLSNRFGTTRFIVKSVESQGDGVYKGHFLFWAELWKLKFVCEYWDLSVNTDNVILNMDYQSVYNPQFLVDVDATAAYLDSLAGAINELTVSTTIKDTVKVTETITSIYVNAGDSVIAVTIGADGTVHEVVINNDAGDLGQTLITGPNGEEFVVTRDGDVMGVDEYKHTGGNDRKMDDYNKDKETHLSATQVAFTASPNQKYGFDGYSDEKQALKGSYPALQNGYIPTYKSIASFAPDKVEASNTEAGISFRDEMGIPAIKTGTDLTIRGG</sequence>